<feature type="compositionally biased region" description="Low complexity" evidence="1">
    <location>
        <begin position="103"/>
        <end position="113"/>
    </location>
</feature>
<comment type="caution">
    <text evidence="2">The sequence shown here is derived from an EMBL/GenBank/DDBJ whole genome shotgun (WGS) entry which is preliminary data.</text>
</comment>
<dbReference type="Proteomes" id="UP000660265">
    <property type="component" value="Unassembled WGS sequence"/>
</dbReference>
<dbReference type="EMBL" id="BMMV01000036">
    <property type="protein sequence ID" value="GGK28048.1"/>
    <property type="molecule type" value="Genomic_DNA"/>
</dbReference>
<sequence length="113" mass="12012">MAPAYVFLASTQASYITAESVNATGGTPPLPRRRTRWQGRMFGVDGSGIRVRSGAGRCRAGNCDAAEAKPYDRKERPMSESHSTTPRYTGAGHDNVAGRRGHPAAAHAAARSQ</sequence>
<gene>
    <name evidence="2" type="ORF">GCM10011583_70080</name>
</gene>
<evidence type="ECO:0000256" key="1">
    <source>
        <dbReference type="SAM" id="MobiDB-lite"/>
    </source>
</evidence>
<protein>
    <submittedName>
        <fullName evidence="2">Uncharacterized protein</fullName>
    </submittedName>
</protein>
<keyword evidence="3" id="KW-1185">Reference proteome</keyword>
<accession>A0ABQ2EVQ7</accession>
<feature type="compositionally biased region" description="Basic and acidic residues" evidence="1">
    <location>
        <begin position="69"/>
        <end position="79"/>
    </location>
</feature>
<evidence type="ECO:0000313" key="2">
    <source>
        <dbReference type="EMBL" id="GGK28048.1"/>
    </source>
</evidence>
<feature type="region of interest" description="Disordered" evidence="1">
    <location>
        <begin position="69"/>
        <end position="113"/>
    </location>
</feature>
<organism evidence="2 3">
    <name type="scientific">Streptomyces camponoticapitis</name>
    <dbReference type="NCBI Taxonomy" id="1616125"/>
    <lineage>
        <taxon>Bacteria</taxon>
        <taxon>Bacillati</taxon>
        <taxon>Actinomycetota</taxon>
        <taxon>Actinomycetes</taxon>
        <taxon>Kitasatosporales</taxon>
        <taxon>Streptomycetaceae</taxon>
        <taxon>Streptomyces</taxon>
    </lineage>
</organism>
<proteinExistence type="predicted"/>
<reference evidence="3" key="1">
    <citation type="journal article" date="2019" name="Int. J. Syst. Evol. Microbiol.">
        <title>The Global Catalogue of Microorganisms (GCM) 10K type strain sequencing project: providing services to taxonomists for standard genome sequencing and annotation.</title>
        <authorList>
            <consortium name="The Broad Institute Genomics Platform"/>
            <consortium name="The Broad Institute Genome Sequencing Center for Infectious Disease"/>
            <person name="Wu L."/>
            <person name="Ma J."/>
        </authorList>
    </citation>
    <scope>NUCLEOTIDE SEQUENCE [LARGE SCALE GENOMIC DNA]</scope>
    <source>
        <strain evidence="3">CGMCC 4.7275</strain>
    </source>
</reference>
<evidence type="ECO:0000313" key="3">
    <source>
        <dbReference type="Proteomes" id="UP000660265"/>
    </source>
</evidence>
<name>A0ABQ2EVQ7_9ACTN</name>